<comment type="caution">
    <text evidence="1">The sequence shown here is derived from an EMBL/GenBank/DDBJ whole genome shotgun (WGS) entry which is preliminary data.</text>
</comment>
<accession>A0A318U267</accession>
<dbReference type="EMBL" id="QJTK01000005">
    <property type="protein sequence ID" value="PYF10391.1"/>
    <property type="molecule type" value="Genomic_DNA"/>
</dbReference>
<evidence type="ECO:0000313" key="2">
    <source>
        <dbReference type="Proteomes" id="UP000247727"/>
    </source>
</evidence>
<name>A0A318U267_9RHOB</name>
<dbReference type="AlphaFoldDB" id="A0A318U267"/>
<organism evidence="1 2">
    <name type="scientific">Rhodobacter viridis</name>
    <dbReference type="NCBI Taxonomy" id="1054202"/>
    <lineage>
        <taxon>Bacteria</taxon>
        <taxon>Pseudomonadati</taxon>
        <taxon>Pseudomonadota</taxon>
        <taxon>Alphaproteobacteria</taxon>
        <taxon>Rhodobacterales</taxon>
        <taxon>Rhodobacter group</taxon>
        <taxon>Rhodobacter</taxon>
    </lineage>
</organism>
<evidence type="ECO:0000313" key="1">
    <source>
        <dbReference type="EMBL" id="PYF10391.1"/>
    </source>
</evidence>
<protein>
    <submittedName>
        <fullName evidence="1">Uncharacterized protein</fullName>
    </submittedName>
</protein>
<sequence>MSLLLPMHGYTNTDTIASRQNRPEDFFGGQT</sequence>
<keyword evidence="2" id="KW-1185">Reference proteome</keyword>
<reference evidence="1 2" key="1">
    <citation type="submission" date="2018-06" db="EMBL/GenBank/DDBJ databases">
        <title>Genomic Encyclopedia of Type Strains, Phase III (KMG-III): the genomes of soil and plant-associated and newly described type strains.</title>
        <authorList>
            <person name="Whitman W."/>
        </authorList>
    </citation>
    <scope>NUCLEOTIDE SEQUENCE [LARGE SCALE GENOMIC DNA]</scope>
    <source>
        <strain evidence="1 2">JA737</strain>
    </source>
</reference>
<proteinExistence type="predicted"/>
<dbReference type="Proteomes" id="UP000247727">
    <property type="component" value="Unassembled WGS sequence"/>
</dbReference>
<gene>
    <name evidence="1" type="ORF">C8J30_105202</name>
</gene>